<feature type="region of interest" description="Disordered" evidence="1">
    <location>
        <begin position="226"/>
        <end position="245"/>
    </location>
</feature>
<dbReference type="OrthoDB" id="9814800at2"/>
<evidence type="ECO:0000313" key="3">
    <source>
        <dbReference type="Proteomes" id="UP000008332"/>
    </source>
</evidence>
<sequence length="245" mass="27483">MKRGWLMALIAANLLVLVVLIFIYPHLMVSPGPVVAAHAEIATDCFACHAPWRGASAARCVSCHVLPDIGLRTSKGVAIVQHTRKTSFHQALIEQDCMACHSDHAAPKLTQRSRKPFSHLLLKTAVREQCQGCHQAPTDKLHGQITGNCNQCHSQQAWKPATFEHDKLFLLDRDHAASCETCHSNNDYRRYTCYGCHEHSLDKIRSEHREEGIQNFENCVECHRSAKGEPENKGSGKRKDKEDDD</sequence>
<keyword evidence="3" id="KW-1185">Reference proteome</keyword>
<dbReference type="KEGG" id="rfr:Rfer_0499"/>
<dbReference type="Gene3D" id="3.90.10.10">
    <property type="entry name" value="Cytochrome C3"/>
    <property type="match status" value="2"/>
</dbReference>
<accession>Q221Q2</accession>
<protein>
    <submittedName>
        <fullName evidence="2">Uncharacterized protein</fullName>
    </submittedName>
</protein>
<evidence type="ECO:0000313" key="2">
    <source>
        <dbReference type="EMBL" id="ABD68251.1"/>
    </source>
</evidence>
<dbReference type="RefSeq" id="WP_011462824.1">
    <property type="nucleotide sequence ID" value="NC_007908.1"/>
</dbReference>
<dbReference type="AlphaFoldDB" id="Q221Q2"/>
<reference evidence="3" key="1">
    <citation type="submission" date="2006-02" db="EMBL/GenBank/DDBJ databases">
        <title>Complete sequence of chromosome of Rhodoferax ferrireducens DSM 15236.</title>
        <authorList>
            <person name="Copeland A."/>
            <person name="Lucas S."/>
            <person name="Lapidus A."/>
            <person name="Barry K."/>
            <person name="Detter J.C."/>
            <person name="Glavina del Rio T."/>
            <person name="Hammon N."/>
            <person name="Israni S."/>
            <person name="Pitluck S."/>
            <person name="Brettin T."/>
            <person name="Bruce D."/>
            <person name="Han C."/>
            <person name="Tapia R."/>
            <person name="Gilna P."/>
            <person name="Kiss H."/>
            <person name="Schmutz J."/>
            <person name="Larimer F."/>
            <person name="Land M."/>
            <person name="Kyrpides N."/>
            <person name="Ivanova N."/>
            <person name="Richardson P."/>
        </authorList>
    </citation>
    <scope>NUCLEOTIDE SEQUENCE [LARGE SCALE GENOMIC DNA]</scope>
    <source>
        <strain evidence="3">ATCC BAA-621 / DSM 15236 / T118</strain>
    </source>
</reference>
<organism evidence="2 3">
    <name type="scientific">Albidiferax ferrireducens (strain ATCC BAA-621 / DSM 15236 / T118)</name>
    <name type="common">Rhodoferax ferrireducens</name>
    <dbReference type="NCBI Taxonomy" id="338969"/>
    <lineage>
        <taxon>Bacteria</taxon>
        <taxon>Pseudomonadati</taxon>
        <taxon>Pseudomonadota</taxon>
        <taxon>Betaproteobacteria</taxon>
        <taxon>Burkholderiales</taxon>
        <taxon>Comamonadaceae</taxon>
        <taxon>Rhodoferax</taxon>
    </lineage>
</organism>
<evidence type="ECO:0000256" key="1">
    <source>
        <dbReference type="SAM" id="MobiDB-lite"/>
    </source>
</evidence>
<dbReference type="Proteomes" id="UP000008332">
    <property type="component" value="Chromosome"/>
</dbReference>
<dbReference type="EMBL" id="CP000267">
    <property type="protein sequence ID" value="ABD68251.1"/>
    <property type="molecule type" value="Genomic_DNA"/>
</dbReference>
<proteinExistence type="predicted"/>
<gene>
    <name evidence="2" type="ordered locus">Rfer_0499</name>
</gene>
<dbReference type="STRING" id="338969.Rfer_0499"/>
<name>Q221Q2_ALBFT</name>
<dbReference type="eggNOG" id="COG3005">
    <property type="taxonomic scope" value="Bacteria"/>
</dbReference>
<dbReference type="SUPFAM" id="SSF48695">
    <property type="entry name" value="Multiheme cytochromes"/>
    <property type="match status" value="1"/>
</dbReference>
<dbReference type="HOGENOM" id="CLU_084487_0_0_4"/>
<dbReference type="InterPro" id="IPR036280">
    <property type="entry name" value="Multihaem_cyt_sf"/>
</dbReference>